<comment type="caution">
    <text evidence="5">The sequence shown here is derived from an EMBL/GenBank/DDBJ whole genome shotgun (WGS) entry which is preliminary data.</text>
</comment>
<proteinExistence type="inferred from homology"/>
<feature type="domain" description="DOP1 N-terminal" evidence="4">
    <location>
        <begin position="27"/>
        <end position="236"/>
    </location>
</feature>
<dbReference type="OrthoDB" id="297643at2759"/>
<evidence type="ECO:0000256" key="2">
    <source>
        <dbReference type="ARBA" id="ARBA00022927"/>
    </source>
</evidence>
<evidence type="ECO:0000256" key="1">
    <source>
        <dbReference type="ARBA" id="ARBA00022448"/>
    </source>
</evidence>
<sequence>MTTSSAHNFEATTSAFLLGHTPAQQNNKYKAYASAVDKALKSFESTTEWADLIAALGKLGKVFSSNAKSFNDIPNALTVSKRLSQCLHPALPSGVHLKALDTYRQVFLMLSRTQNLAKYLFLYSAGLFPLMDHCQIKVKSELLSIFEQFILPLGPNLRPALAGFITALLLALEEGTEFYGRTFNLLDQLLEKVGTDAFYLCFWQKICPRNAVSGNPSARLPALIFINTKIEKQRKIKVTIITTITKNYCLPYVAVKQTKFTCYKLYVV</sequence>
<dbReference type="GO" id="GO:0005768">
    <property type="term" value="C:endosome"/>
    <property type="evidence" value="ECO:0007669"/>
    <property type="project" value="TreeGrafter"/>
</dbReference>
<dbReference type="GO" id="GO:0005802">
    <property type="term" value="C:trans-Golgi network"/>
    <property type="evidence" value="ECO:0007669"/>
    <property type="project" value="TreeGrafter"/>
</dbReference>
<evidence type="ECO:0000256" key="3">
    <source>
        <dbReference type="ARBA" id="ARBA00046326"/>
    </source>
</evidence>
<keyword evidence="2" id="KW-0653">Protein transport</keyword>
<keyword evidence="6" id="KW-1185">Reference proteome</keyword>
<dbReference type="GO" id="GO:0005829">
    <property type="term" value="C:cytosol"/>
    <property type="evidence" value="ECO:0007669"/>
    <property type="project" value="GOC"/>
</dbReference>
<dbReference type="InterPro" id="IPR040314">
    <property type="entry name" value="DOP1"/>
</dbReference>
<protein>
    <submittedName>
        <fullName evidence="5">Dopey_N domain-containing protein</fullName>
    </submittedName>
</protein>
<dbReference type="GO" id="GO:0006895">
    <property type="term" value="P:Golgi to endosome transport"/>
    <property type="evidence" value="ECO:0007669"/>
    <property type="project" value="InterPro"/>
</dbReference>
<evidence type="ECO:0000259" key="4">
    <source>
        <dbReference type="Pfam" id="PF04118"/>
    </source>
</evidence>
<keyword evidence="1" id="KW-0813">Transport</keyword>
<gene>
    <name evidence="5" type="ORF">Mgra_00000748</name>
</gene>
<dbReference type="EMBL" id="JABEBT010000003">
    <property type="protein sequence ID" value="KAF7639828.1"/>
    <property type="molecule type" value="Genomic_DNA"/>
</dbReference>
<evidence type="ECO:0000313" key="6">
    <source>
        <dbReference type="Proteomes" id="UP000605970"/>
    </source>
</evidence>
<dbReference type="GO" id="GO:0015031">
    <property type="term" value="P:protein transport"/>
    <property type="evidence" value="ECO:0007669"/>
    <property type="project" value="UniProtKB-KW"/>
</dbReference>
<comment type="similarity">
    <text evidence="3">Belongs to the DOP1 family.</text>
</comment>
<accession>A0A8T0A364</accession>
<dbReference type="Pfam" id="PF04118">
    <property type="entry name" value="Dopey_N"/>
    <property type="match status" value="1"/>
</dbReference>
<organism evidence="5 6">
    <name type="scientific">Meloidogyne graminicola</name>
    <dbReference type="NCBI Taxonomy" id="189291"/>
    <lineage>
        <taxon>Eukaryota</taxon>
        <taxon>Metazoa</taxon>
        <taxon>Ecdysozoa</taxon>
        <taxon>Nematoda</taxon>
        <taxon>Chromadorea</taxon>
        <taxon>Rhabditida</taxon>
        <taxon>Tylenchina</taxon>
        <taxon>Tylenchomorpha</taxon>
        <taxon>Tylenchoidea</taxon>
        <taxon>Meloidogynidae</taxon>
        <taxon>Meloidogyninae</taxon>
        <taxon>Meloidogyne</taxon>
    </lineage>
</organism>
<dbReference type="InterPro" id="IPR007249">
    <property type="entry name" value="DOP1_N"/>
</dbReference>
<name>A0A8T0A364_9BILA</name>
<reference evidence="5" key="1">
    <citation type="journal article" date="2020" name="Ecol. Evol.">
        <title>Genome structure and content of the rice root-knot nematode (Meloidogyne graminicola).</title>
        <authorList>
            <person name="Phan N.T."/>
            <person name="Danchin E.G.J."/>
            <person name="Klopp C."/>
            <person name="Perfus-Barbeoch L."/>
            <person name="Kozlowski D.K."/>
            <person name="Koutsovoulos G.D."/>
            <person name="Lopez-Roques C."/>
            <person name="Bouchez O."/>
            <person name="Zahm M."/>
            <person name="Besnard G."/>
            <person name="Bellafiore S."/>
        </authorList>
    </citation>
    <scope>NUCLEOTIDE SEQUENCE</scope>
    <source>
        <strain evidence="5">VN-18</strain>
    </source>
</reference>
<dbReference type="Proteomes" id="UP000605970">
    <property type="component" value="Unassembled WGS sequence"/>
</dbReference>
<dbReference type="PANTHER" id="PTHR14042:SF24">
    <property type="entry name" value="PROTEIN DOPEY-1 HOMOLOG"/>
    <property type="match status" value="1"/>
</dbReference>
<dbReference type="PANTHER" id="PTHR14042">
    <property type="entry name" value="DOPEY-RELATED"/>
    <property type="match status" value="1"/>
</dbReference>
<dbReference type="AlphaFoldDB" id="A0A8T0A364"/>
<evidence type="ECO:0000313" key="5">
    <source>
        <dbReference type="EMBL" id="KAF7639828.1"/>
    </source>
</evidence>